<dbReference type="NCBIfam" id="TIGR01019">
    <property type="entry name" value="sucCoAalpha"/>
    <property type="match status" value="1"/>
</dbReference>
<feature type="binding site" evidence="4">
    <location>
        <position position="43"/>
    </location>
    <ligand>
        <name>CoA</name>
        <dbReference type="ChEBI" id="CHEBI:57287"/>
    </ligand>
</feature>
<dbReference type="PRINTS" id="PR01798">
    <property type="entry name" value="SCOASYNTHASE"/>
</dbReference>
<keyword evidence="2 4" id="KW-0436">Ligase</keyword>
<reference evidence="8 9" key="1">
    <citation type="submission" date="2020-01" db="EMBL/GenBank/DDBJ databases">
        <title>A novel Bacillus sp. from Pasinler.</title>
        <authorList>
            <person name="Adiguzel A."/>
            <person name="Ay H."/>
            <person name="Baltaci M.O."/>
        </authorList>
    </citation>
    <scope>NUCLEOTIDE SEQUENCE [LARGE SCALE GENOMIC DNA]</scope>
    <source>
        <strain evidence="8 9">P1</strain>
    </source>
</reference>
<dbReference type="PANTHER" id="PTHR11117">
    <property type="entry name" value="SUCCINYL-COA LIGASE SUBUNIT ALPHA"/>
    <property type="match status" value="1"/>
</dbReference>
<evidence type="ECO:0000256" key="3">
    <source>
        <dbReference type="ARBA" id="ARBA00022741"/>
    </source>
</evidence>
<comment type="catalytic activity">
    <reaction evidence="4 6">
        <text>succinate + ATP + CoA = succinyl-CoA + ADP + phosphate</text>
        <dbReference type="Rhea" id="RHEA:17661"/>
        <dbReference type="ChEBI" id="CHEBI:30031"/>
        <dbReference type="ChEBI" id="CHEBI:30616"/>
        <dbReference type="ChEBI" id="CHEBI:43474"/>
        <dbReference type="ChEBI" id="CHEBI:57287"/>
        <dbReference type="ChEBI" id="CHEBI:57292"/>
        <dbReference type="ChEBI" id="CHEBI:456216"/>
        <dbReference type="EC" id="6.2.1.5"/>
    </reaction>
</comment>
<dbReference type="HAMAP" id="MF_01988">
    <property type="entry name" value="Succ_CoA_alpha"/>
    <property type="match status" value="1"/>
</dbReference>
<feature type="binding site" evidence="4">
    <location>
        <position position="159"/>
    </location>
    <ligand>
        <name>substrate</name>
        <note>ligand shared with subunit beta</note>
    </ligand>
</feature>
<dbReference type="EMBL" id="JAACYS010000051">
    <property type="protein sequence ID" value="NCU18225.1"/>
    <property type="molecule type" value="Genomic_DNA"/>
</dbReference>
<evidence type="ECO:0000256" key="2">
    <source>
        <dbReference type="ARBA" id="ARBA00022598"/>
    </source>
</evidence>
<keyword evidence="9" id="KW-1185">Reference proteome</keyword>
<dbReference type="SUPFAM" id="SSF51735">
    <property type="entry name" value="NAD(P)-binding Rossmann-fold domains"/>
    <property type="match status" value="1"/>
</dbReference>
<name>A0ABX0A7L7_9BACI</name>
<comment type="pathway">
    <text evidence="4 6">Carbohydrate metabolism; tricarboxylic acid cycle; succinate from succinyl-CoA (ligase route): step 1/1.</text>
</comment>
<dbReference type="PROSITE" id="PS00399">
    <property type="entry name" value="SUCCINYL_COA_LIG_2"/>
    <property type="match status" value="1"/>
</dbReference>
<feature type="binding site" evidence="4">
    <location>
        <begin position="96"/>
        <end position="98"/>
    </location>
    <ligand>
        <name>CoA</name>
        <dbReference type="ChEBI" id="CHEBI:57287"/>
    </ligand>
</feature>
<evidence type="ECO:0000313" key="8">
    <source>
        <dbReference type="EMBL" id="NCU18225.1"/>
    </source>
</evidence>
<dbReference type="NCBIfam" id="NF004230">
    <property type="entry name" value="PRK05678.1"/>
    <property type="match status" value="1"/>
</dbReference>
<dbReference type="RefSeq" id="WP_161921056.1">
    <property type="nucleotide sequence ID" value="NZ_JAACYS010000051.1"/>
</dbReference>
<dbReference type="PIRSF" id="PIRSF001553">
    <property type="entry name" value="SucCS_alpha"/>
    <property type="match status" value="1"/>
</dbReference>
<feature type="binding site" evidence="4">
    <location>
        <begin position="17"/>
        <end position="20"/>
    </location>
    <ligand>
        <name>CoA</name>
        <dbReference type="ChEBI" id="CHEBI:57287"/>
    </ligand>
</feature>
<dbReference type="SMART" id="SM00881">
    <property type="entry name" value="CoA_binding"/>
    <property type="match status" value="1"/>
</dbReference>
<evidence type="ECO:0000313" key="9">
    <source>
        <dbReference type="Proteomes" id="UP000743899"/>
    </source>
</evidence>
<dbReference type="Gene3D" id="3.40.50.261">
    <property type="entry name" value="Succinyl-CoA synthetase domains"/>
    <property type="match status" value="1"/>
</dbReference>
<dbReference type="EC" id="6.2.1.5" evidence="4"/>
<gene>
    <name evidence="4 8" type="primary">sucD</name>
    <name evidence="8" type="ORF">GW534_10905</name>
</gene>
<dbReference type="Pfam" id="PF02629">
    <property type="entry name" value="CoA_binding"/>
    <property type="match status" value="1"/>
</dbReference>
<dbReference type="Proteomes" id="UP000743899">
    <property type="component" value="Unassembled WGS sequence"/>
</dbReference>
<dbReference type="InterPro" id="IPR005811">
    <property type="entry name" value="SUCC_ACL_C"/>
</dbReference>
<dbReference type="GO" id="GO:0004775">
    <property type="term" value="F:succinate-CoA ligase (ADP-forming) activity"/>
    <property type="evidence" value="ECO:0007669"/>
    <property type="project" value="UniProtKB-EC"/>
</dbReference>
<evidence type="ECO:0000256" key="5">
    <source>
        <dbReference type="RuleBase" id="RU000677"/>
    </source>
</evidence>
<evidence type="ECO:0000256" key="6">
    <source>
        <dbReference type="RuleBase" id="RU000699"/>
    </source>
</evidence>
<keyword evidence="1 4" id="KW-0816">Tricarboxylic acid cycle</keyword>
<dbReference type="PROSITE" id="PS01216">
    <property type="entry name" value="SUCCINYL_COA_LIG_1"/>
    <property type="match status" value="1"/>
</dbReference>
<sequence length="300" mass="31592">MGVYVDKDTKVIVQGITGKTALFHTKQMLEYGTKIVGGTSPGKGGTEVEGVPVFNTVSEAVEATGATASVIYVPAPFAADAIIEAVDAELDLVICITEHIPVLDMVKVKRYMEGKKTRLIGPNCPGVITADECKIGIMPGYIHKKGHIGVVSRSGTLTYEAVHQLTQAGIGQSTAVGIGGDPVNGTNFIDVLKEFNEDPETYAVIMIGEIGGTAEEEAALWVKENMKKPVVGFIGGRTAPPGKRMGHAGAIISGGKGTADEKIRVMNECGIKVADTPAVIGETLINVLKEKGLYEKCKTH</sequence>
<dbReference type="InterPro" id="IPR033847">
    <property type="entry name" value="Citrt_syn/SCS-alpha_CS"/>
</dbReference>
<dbReference type="PANTHER" id="PTHR11117:SF2">
    <property type="entry name" value="SUCCINATE--COA LIGASE [ADP_GDP-FORMING] SUBUNIT ALPHA, MITOCHONDRIAL"/>
    <property type="match status" value="1"/>
</dbReference>
<dbReference type="InterPro" id="IPR016102">
    <property type="entry name" value="Succinyl-CoA_synth-like"/>
</dbReference>
<comment type="subunit">
    <text evidence="4 6">Heterotetramer of two alpha and two beta subunits.</text>
</comment>
<dbReference type="InterPro" id="IPR017440">
    <property type="entry name" value="Cit_synth/succinyl-CoA_lig_AS"/>
</dbReference>
<evidence type="ECO:0000256" key="1">
    <source>
        <dbReference type="ARBA" id="ARBA00022532"/>
    </source>
</evidence>
<keyword evidence="3 4" id="KW-0547">Nucleotide-binding</keyword>
<dbReference type="InterPro" id="IPR005810">
    <property type="entry name" value="CoA_lig_alpha"/>
</dbReference>
<dbReference type="InterPro" id="IPR036291">
    <property type="entry name" value="NAD(P)-bd_dom_sf"/>
</dbReference>
<feature type="active site" description="Tele-phosphohistidine intermediate" evidence="4">
    <location>
        <position position="247"/>
    </location>
</feature>
<comment type="catalytic activity">
    <reaction evidence="4">
        <text>GTP + succinate + CoA = succinyl-CoA + GDP + phosphate</text>
        <dbReference type="Rhea" id="RHEA:22120"/>
        <dbReference type="ChEBI" id="CHEBI:30031"/>
        <dbReference type="ChEBI" id="CHEBI:37565"/>
        <dbReference type="ChEBI" id="CHEBI:43474"/>
        <dbReference type="ChEBI" id="CHEBI:57287"/>
        <dbReference type="ChEBI" id="CHEBI:57292"/>
        <dbReference type="ChEBI" id="CHEBI:58189"/>
    </reaction>
</comment>
<comment type="similarity">
    <text evidence="4 5">Belongs to the succinate/malate CoA ligase alpha subunit family.</text>
</comment>
<dbReference type="SUPFAM" id="SSF52210">
    <property type="entry name" value="Succinyl-CoA synthetase domains"/>
    <property type="match status" value="1"/>
</dbReference>
<evidence type="ECO:0000259" key="7">
    <source>
        <dbReference type="SMART" id="SM00881"/>
    </source>
</evidence>
<evidence type="ECO:0000256" key="4">
    <source>
        <dbReference type="HAMAP-Rule" id="MF_01988"/>
    </source>
</evidence>
<comment type="function">
    <text evidence="4 6">Succinyl-CoA synthetase functions in the citric acid cycle (TCA), coupling the hydrolysis of succinyl-CoA to the synthesis of either ATP or GTP and thus represents the only step of substrate-level phosphorylation in the TCA. The alpha subunit of the enzyme binds the substrates coenzyme A and phosphate, while succinate binding and nucleotide specificity is provided by the beta subunit.</text>
</comment>
<comment type="caution">
    <text evidence="8">The sequence shown here is derived from an EMBL/GenBank/DDBJ whole genome shotgun (WGS) entry which is preliminary data.</text>
</comment>
<proteinExistence type="inferred from homology"/>
<feature type="domain" description="CoA-binding" evidence="7">
    <location>
        <begin position="4"/>
        <end position="100"/>
    </location>
</feature>
<organism evidence="8 9">
    <name type="scientific">Pallidibacillus pasinlerensis</name>
    <dbReference type="NCBI Taxonomy" id="2703818"/>
    <lineage>
        <taxon>Bacteria</taxon>
        <taxon>Bacillati</taxon>
        <taxon>Bacillota</taxon>
        <taxon>Bacilli</taxon>
        <taxon>Bacillales</taxon>
        <taxon>Bacillaceae</taxon>
        <taxon>Pallidibacillus</taxon>
    </lineage>
</organism>
<protein>
    <recommendedName>
        <fullName evidence="4">Succinate--CoA ligase [ADP-forming] subunit alpha</fullName>
        <ecNumber evidence="4">6.2.1.5</ecNumber>
    </recommendedName>
    <alternativeName>
        <fullName evidence="4">Succinyl-CoA synthetase subunit alpha</fullName>
        <shortName evidence="4">SCS-alpha</shortName>
    </alternativeName>
</protein>
<accession>A0ABX0A7L7</accession>
<dbReference type="InterPro" id="IPR003781">
    <property type="entry name" value="CoA-bd"/>
</dbReference>
<dbReference type="Pfam" id="PF00549">
    <property type="entry name" value="Ligase_CoA"/>
    <property type="match status" value="1"/>
</dbReference>
<dbReference type="Gene3D" id="3.40.50.720">
    <property type="entry name" value="NAD(P)-binding Rossmann-like Domain"/>
    <property type="match status" value="1"/>
</dbReference>